<name>A0A1G2UT37_9BACT</name>
<feature type="transmembrane region" description="Helical" evidence="7">
    <location>
        <begin position="36"/>
        <end position="61"/>
    </location>
</feature>
<dbReference type="Proteomes" id="UP000176558">
    <property type="component" value="Unassembled WGS sequence"/>
</dbReference>
<comment type="caution">
    <text evidence="9">The sequence shown here is derived from an EMBL/GenBank/DDBJ whole genome shotgun (WGS) entry which is preliminary data.</text>
</comment>
<dbReference type="GO" id="GO:0005886">
    <property type="term" value="C:plasma membrane"/>
    <property type="evidence" value="ECO:0007669"/>
    <property type="project" value="UniProtKB-SubCell"/>
</dbReference>
<sequence>MNTHKKLYRSNANKVFAGVIGGIGEYFDVDPTILRLVYVLITVMTGFLPALVAYIIAYFIVPEKPRYFSDATYSERPKETPNPSNGQVKKPEPKKEEVKKEEPKKEEIKTEEKVEEVKTEKLDI</sequence>
<evidence type="ECO:0000256" key="6">
    <source>
        <dbReference type="SAM" id="MobiDB-lite"/>
    </source>
</evidence>
<gene>
    <name evidence="9" type="ORF">A3G99_01890</name>
</gene>
<reference evidence="9 10" key="1">
    <citation type="journal article" date="2016" name="Nat. Commun.">
        <title>Thousands of microbial genomes shed light on interconnected biogeochemical processes in an aquifer system.</title>
        <authorList>
            <person name="Anantharaman K."/>
            <person name="Brown C.T."/>
            <person name="Hug L.A."/>
            <person name="Sharon I."/>
            <person name="Castelle C.J."/>
            <person name="Probst A.J."/>
            <person name="Thomas B.C."/>
            <person name="Singh A."/>
            <person name="Wilkins M.J."/>
            <person name="Karaoz U."/>
            <person name="Brodie E.L."/>
            <person name="Williams K.H."/>
            <person name="Hubbard S.S."/>
            <person name="Banfield J.F."/>
        </authorList>
    </citation>
    <scope>NUCLEOTIDE SEQUENCE [LARGE SCALE GENOMIC DNA]</scope>
</reference>
<feature type="domain" description="Phage shock protein PspC N-terminal" evidence="8">
    <location>
        <begin position="5"/>
        <end position="64"/>
    </location>
</feature>
<dbReference type="Pfam" id="PF04024">
    <property type="entry name" value="PspC"/>
    <property type="match status" value="1"/>
</dbReference>
<dbReference type="InterPro" id="IPR007168">
    <property type="entry name" value="Phageshock_PspC_N"/>
</dbReference>
<protein>
    <recommendedName>
        <fullName evidence="8">Phage shock protein PspC N-terminal domain-containing protein</fullName>
    </recommendedName>
</protein>
<feature type="compositionally biased region" description="Basic and acidic residues" evidence="6">
    <location>
        <begin position="89"/>
        <end position="124"/>
    </location>
</feature>
<keyword evidence="3 7" id="KW-0812">Transmembrane</keyword>
<evidence type="ECO:0000256" key="7">
    <source>
        <dbReference type="SAM" id="Phobius"/>
    </source>
</evidence>
<evidence type="ECO:0000256" key="4">
    <source>
        <dbReference type="ARBA" id="ARBA00022989"/>
    </source>
</evidence>
<evidence type="ECO:0000256" key="5">
    <source>
        <dbReference type="ARBA" id="ARBA00023136"/>
    </source>
</evidence>
<evidence type="ECO:0000256" key="3">
    <source>
        <dbReference type="ARBA" id="ARBA00022692"/>
    </source>
</evidence>
<evidence type="ECO:0000313" key="9">
    <source>
        <dbReference type="EMBL" id="OHB12550.1"/>
    </source>
</evidence>
<keyword evidence="5 7" id="KW-0472">Membrane</keyword>
<proteinExistence type="predicted"/>
<comment type="subcellular location">
    <subcellularLocation>
        <location evidence="1">Cell membrane</location>
        <topology evidence="1">Single-pass membrane protein</topology>
    </subcellularLocation>
</comment>
<organism evidence="9 10">
    <name type="scientific">Candidatus Zambryskibacteria bacterium RIFCSPLOWO2_12_FULL_39_23</name>
    <dbReference type="NCBI Taxonomy" id="1802776"/>
    <lineage>
        <taxon>Bacteria</taxon>
        <taxon>Candidatus Zambryskiibacteriota</taxon>
    </lineage>
</organism>
<accession>A0A1G2UT37</accession>
<dbReference type="AlphaFoldDB" id="A0A1G2UT37"/>
<dbReference type="PANTHER" id="PTHR33885">
    <property type="entry name" value="PHAGE SHOCK PROTEIN C"/>
    <property type="match status" value="1"/>
</dbReference>
<keyword evidence="2" id="KW-1003">Cell membrane</keyword>
<evidence type="ECO:0000313" key="10">
    <source>
        <dbReference type="Proteomes" id="UP000176558"/>
    </source>
</evidence>
<dbReference type="PANTHER" id="PTHR33885:SF3">
    <property type="entry name" value="PHAGE SHOCK PROTEIN C"/>
    <property type="match status" value="1"/>
</dbReference>
<evidence type="ECO:0000256" key="1">
    <source>
        <dbReference type="ARBA" id="ARBA00004162"/>
    </source>
</evidence>
<feature type="region of interest" description="Disordered" evidence="6">
    <location>
        <begin position="72"/>
        <end position="124"/>
    </location>
</feature>
<dbReference type="EMBL" id="MHWT01000014">
    <property type="protein sequence ID" value="OHB12550.1"/>
    <property type="molecule type" value="Genomic_DNA"/>
</dbReference>
<evidence type="ECO:0000259" key="8">
    <source>
        <dbReference type="Pfam" id="PF04024"/>
    </source>
</evidence>
<evidence type="ECO:0000256" key="2">
    <source>
        <dbReference type="ARBA" id="ARBA00022475"/>
    </source>
</evidence>
<keyword evidence="4 7" id="KW-1133">Transmembrane helix</keyword>
<dbReference type="InterPro" id="IPR052027">
    <property type="entry name" value="PspC"/>
</dbReference>